<evidence type="ECO:0000313" key="1">
    <source>
        <dbReference type="EMBL" id="CBH75703.1"/>
    </source>
</evidence>
<accession>E6PGW5</accession>
<name>E6PGW5_9ZZZZ</name>
<gene>
    <name evidence="1" type="ORF">CARN1_2457</name>
</gene>
<protein>
    <submittedName>
        <fullName evidence="1">Uncharacterized protein</fullName>
    </submittedName>
</protein>
<reference evidence="1" key="1">
    <citation type="submission" date="2009-10" db="EMBL/GenBank/DDBJ databases">
        <title>Diversity of trophic interactions inside an arsenic-rich microbial ecosystem.</title>
        <authorList>
            <person name="Bertin P.N."/>
            <person name="Heinrich-Salmeron A."/>
            <person name="Pelletier E."/>
            <person name="Goulhen-Chollet F."/>
            <person name="Arsene-Ploetze F."/>
            <person name="Gallien S."/>
            <person name="Calteau A."/>
            <person name="Vallenet D."/>
            <person name="Casiot C."/>
            <person name="Chane-Woon-Ming B."/>
            <person name="Giloteaux L."/>
            <person name="Barakat M."/>
            <person name="Bonnefoy V."/>
            <person name="Bruneel O."/>
            <person name="Chandler M."/>
            <person name="Cleiss J."/>
            <person name="Duran R."/>
            <person name="Elbaz-Poulichet F."/>
            <person name="Fonknechten N."/>
            <person name="Lauga B."/>
            <person name="Mornico D."/>
            <person name="Ortet P."/>
            <person name="Schaeffer C."/>
            <person name="Siguier P."/>
            <person name="Alexander Thil Smith A."/>
            <person name="Van Dorsselaer A."/>
            <person name="Weissenbach J."/>
            <person name="Medigue C."/>
            <person name="Le Paslier D."/>
        </authorList>
    </citation>
    <scope>NUCLEOTIDE SEQUENCE</scope>
</reference>
<dbReference type="AlphaFoldDB" id="E6PGW5"/>
<organism evidence="1">
    <name type="scientific">mine drainage metagenome</name>
    <dbReference type="NCBI Taxonomy" id="410659"/>
    <lineage>
        <taxon>unclassified sequences</taxon>
        <taxon>metagenomes</taxon>
        <taxon>ecological metagenomes</taxon>
    </lineage>
</organism>
<sequence>MRFLYAYCDAAAAGFLWTISLMVAASDRWVDYERAYFALK</sequence>
<dbReference type="EMBL" id="CABL01000015">
    <property type="protein sequence ID" value="CBH75703.1"/>
    <property type="molecule type" value="Genomic_DNA"/>
</dbReference>
<comment type="caution">
    <text evidence="1">The sequence shown here is derived from an EMBL/GenBank/DDBJ whole genome shotgun (WGS) entry which is preliminary data.</text>
</comment>
<proteinExistence type="predicted"/>